<accession>A0A0F9B7J1</accession>
<organism evidence="1">
    <name type="scientific">marine sediment metagenome</name>
    <dbReference type="NCBI Taxonomy" id="412755"/>
    <lineage>
        <taxon>unclassified sequences</taxon>
        <taxon>metagenomes</taxon>
        <taxon>ecological metagenomes</taxon>
    </lineage>
</organism>
<evidence type="ECO:0008006" key="2">
    <source>
        <dbReference type="Google" id="ProtNLM"/>
    </source>
</evidence>
<dbReference type="EMBL" id="LAZR01042345">
    <property type="protein sequence ID" value="KKL09742.1"/>
    <property type="molecule type" value="Genomic_DNA"/>
</dbReference>
<dbReference type="SUPFAM" id="SSF51126">
    <property type="entry name" value="Pectin lyase-like"/>
    <property type="match status" value="1"/>
</dbReference>
<gene>
    <name evidence="1" type="ORF">LCGC14_2562820</name>
</gene>
<sequence>NDTAANDFWKLVFKDSTQGIWNKMAGTTAVAETLTGDAGGAVGPDGAFNINVLGGTGIDTTGNPGTNTITIALSGGGIAVDTITGDAGGAVPPNAAGNFNFLGNSGAFLNGMQFTGTAGSNTMTAKDLRNITVFVVDPTAGETEYQTVQAAVTAANAAGGGTVYVRPGAYVEDLTLFDAVDITAAVATPAGFETTIVGSHTPPAAGAMSFRNLALTDTTNILNSAVAGTTTIVIIDCITEIDNGYTFQLANWTGLIAFLNSHCQGTQDGFADIGAGGANFLAIGSTLGVGTTNLMALGGVNRINDCNVACQMDWVGTASGIIRASQLNETWLVSDNAACVMTDTLFINSASQTFLNHTSTGNVTLSNVTISTDQDPNVITGTGTVIFGDVVFALNSDINVGITKQSVGNVETGPTHIGSGFTDPTNHIDIVEEVIGDDVIVLLNKN</sequence>
<comment type="caution">
    <text evidence="1">The sequence shown here is derived from an EMBL/GenBank/DDBJ whole genome shotgun (WGS) entry which is preliminary data.</text>
</comment>
<reference evidence="1" key="1">
    <citation type="journal article" date="2015" name="Nature">
        <title>Complex archaea that bridge the gap between prokaryotes and eukaryotes.</title>
        <authorList>
            <person name="Spang A."/>
            <person name="Saw J.H."/>
            <person name="Jorgensen S.L."/>
            <person name="Zaremba-Niedzwiedzka K."/>
            <person name="Martijn J."/>
            <person name="Lind A.E."/>
            <person name="van Eijk R."/>
            <person name="Schleper C."/>
            <person name="Guy L."/>
            <person name="Ettema T.J."/>
        </authorList>
    </citation>
    <scope>NUCLEOTIDE SEQUENCE</scope>
</reference>
<proteinExistence type="predicted"/>
<evidence type="ECO:0000313" key="1">
    <source>
        <dbReference type="EMBL" id="KKL09742.1"/>
    </source>
</evidence>
<protein>
    <recommendedName>
        <fullName evidence="2">Pectate lyase superfamily protein domain-containing protein</fullName>
    </recommendedName>
</protein>
<dbReference type="AlphaFoldDB" id="A0A0F9B7J1"/>
<name>A0A0F9B7J1_9ZZZZ</name>
<feature type="non-terminal residue" evidence="1">
    <location>
        <position position="1"/>
    </location>
</feature>
<dbReference type="InterPro" id="IPR011050">
    <property type="entry name" value="Pectin_lyase_fold/virulence"/>
</dbReference>